<dbReference type="NCBIfam" id="TIGR01422">
    <property type="entry name" value="phosphonatase"/>
    <property type="match status" value="1"/>
</dbReference>
<dbReference type="InterPro" id="IPR006323">
    <property type="entry name" value="Phosphonoacetald_hydro"/>
</dbReference>
<accession>A0A6N1V902</accession>
<comment type="cofactor">
    <cofactor evidence="2">
        <name>Mg(2+)</name>
        <dbReference type="ChEBI" id="CHEBI:18420"/>
    </cofactor>
    <text evidence="2">Binds 1 Mg(2+) ion per subunit.</text>
</comment>
<dbReference type="RefSeq" id="WP_175275323.1">
    <property type="nucleotide sequence ID" value="NZ_CP054836.1"/>
</dbReference>
<dbReference type="GO" id="GO:0019700">
    <property type="term" value="P:organic phosphonate catabolic process"/>
    <property type="evidence" value="ECO:0007669"/>
    <property type="project" value="InterPro"/>
</dbReference>
<dbReference type="EC" id="3.11.1.1" evidence="2"/>
<dbReference type="InterPro" id="IPR036412">
    <property type="entry name" value="HAD-like_sf"/>
</dbReference>
<feature type="binding site" evidence="2">
    <location>
        <position position="184"/>
    </location>
    <ligand>
        <name>Mg(2+)</name>
        <dbReference type="ChEBI" id="CHEBI:18420"/>
    </ligand>
</feature>
<protein>
    <recommendedName>
        <fullName evidence="2">Phosphonoacetaldehyde hydrolase</fullName>
        <shortName evidence="2">Phosphonatase</shortName>
        <ecNumber evidence="2">3.11.1.1</ecNumber>
    </recommendedName>
    <alternativeName>
        <fullName evidence="2">Phosphonoacetaldehyde phosphonohydrolase</fullName>
    </alternativeName>
</protein>
<dbReference type="PANTHER" id="PTHR43434">
    <property type="entry name" value="PHOSPHOGLYCOLATE PHOSPHATASE"/>
    <property type="match status" value="1"/>
</dbReference>
<dbReference type="AlphaFoldDB" id="A0A6N1V902"/>
<evidence type="ECO:0000313" key="3">
    <source>
        <dbReference type="EMBL" id="QKV17426.1"/>
    </source>
</evidence>
<dbReference type="InterPro" id="IPR023198">
    <property type="entry name" value="PGP-like_dom2"/>
</dbReference>
<dbReference type="Proteomes" id="UP000509367">
    <property type="component" value="Chromosome"/>
</dbReference>
<dbReference type="SUPFAM" id="SSF56784">
    <property type="entry name" value="HAD-like"/>
    <property type="match status" value="1"/>
</dbReference>
<keyword evidence="2 3" id="KW-0378">Hydrolase</keyword>
<dbReference type="InterPro" id="IPR050155">
    <property type="entry name" value="HAD-like_hydrolase_sf"/>
</dbReference>
<evidence type="ECO:0000313" key="4">
    <source>
        <dbReference type="Proteomes" id="UP000509367"/>
    </source>
</evidence>
<dbReference type="KEGG" id="orm:HTY61_02565"/>
<comment type="subunit">
    <text evidence="2">Homodimer.</text>
</comment>
<reference evidence="3 4" key="1">
    <citation type="submission" date="2020-06" db="EMBL/GenBank/DDBJ databases">
        <title>Oricola thermophila sp. nov. isolated from a tidal sediments.</title>
        <authorList>
            <person name="Kwon K.K."/>
            <person name="Yang S.-H."/>
            <person name="Park M.-J."/>
        </authorList>
    </citation>
    <scope>NUCLEOTIDE SEQUENCE [LARGE SCALE GENOMIC DNA]</scope>
    <source>
        <strain evidence="3 4">MEBiC13590</strain>
    </source>
</reference>
<evidence type="ECO:0000256" key="1">
    <source>
        <dbReference type="ARBA" id="ARBA00023270"/>
    </source>
</evidence>
<name>A0A6N1V902_9HYPH</name>
<dbReference type="HAMAP" id="MF_01375">
    <property type="entry name" value="PhnX"/>
    <property type="match status" value="1"/>
</dbReference>
<comment type="catalytic activity">
    <reaction evidence="2">
        <text>phosphonoacetaldehyde + H2O = acetaldehyde + phosphate + H(+)</text>
        <dbReference type="Rhea" id="RHEA:18905"/>
        <dbReference type="ChEBI" id="CHEBI:15343"/>
        <dbReference type="ChEBI" id="CHEBI:15377"/>
        <dbReference type="ChEBI" id="CHEBI:15378"/>
        <dbReference type="ChEBI" id="CHEBI:43474"/>
        <dbReference type="ChEBI" id="CHEBI:58383"/>
        <dbReference type="EC" id="3.11.1.1"/>
    </reaction>
</comment>
<dbReference type="GO" id="GO:0006281">
    <property type="term" value="P:DNA repair"/>
    <property type="evidence" value="ECO:0007669"/>
    <property type="project" value="TreeGrafter"/>
</dbReference>
<proteinExistence type="inferred from homology"/>
<sequence length="277" mass="29652">MQVRAVIFGWAGTLVDFGALAPVLSMQQVFAEEGVPVTARDVRAHMGLARPDHIRSLATRESVARAWEDAHAGTIFGESDAERIHATYREVNRRMASERGKLIDGVLMTFGFLRARGVLIGSTTGYSRDIMEHAIAAARAQGLETDVLVCADDVPEARPSPLAMYHAMVTLGVYPASTVVKVDDTVPGLMEGKAAGCWTVGISETGNELGLDENAFRVLPAGERLELVNAAAKRLTDAGADYVIGSVAELPAIIEDIEDRLVEGDRPAVTEYAAYAA</sequence>
<comment type="caution">
    <text evidence="2">Lacks conserved residue(s) required for the propagation of feature annotation.</text>
</comment>
<dbReference type="InterPro" id="IPR006439">
    <property type="entry name" value="HAD-SF_hydro_IA"/>
</dbReference>
<dbReference type="NCBIfam" id="TIGR01509">
    <property type="entry name" value="HAD-SF-IA-v3"/>
    <property type="match status" value="1"/>
</dbReference>
<evidence type="ECO:0000256" key="2">
    <source>
        <dbReference type="HAMAP-Rule" id="MF_01375"/>
    </source>
</evidence>
<keyword evidence="1" id="KW-0704">Schiff base</keyword>
<dbReference type="EMBL" id="CP054836">
    <property type="protein sequence ID" value="QKV17426.1"/>
    <property type="molecule type" value="Genomic_DNA"/>
</dbReference>
<dbReference type="PANTHER" id="PTHR43434:SF19">
    <property type="entry name" value="PHOSPHONOACETALDEHYDE HYDROLASE"/>
    <property type="match status" value="1"/>
</dbReference>
<dbReference type="GO" id="GO:0005829">
    <property type="term" value="C:cytosol"/>
    <property type="evidence" value="ECO:0007669"/>
    <property type="project" value="TreeGrafter"/>
</dbReference>
<dbReference type="Pfam" id="PF00702">
    <property type="entry name" value="Hydrolase"/>
    <property type="match status" value="1"/>
</dbReference>
<dbReference type="GO" id="GO:0000287">
    <property type="term" value="F:magnesium ion binding"/>
    <property type="evidence" value="ECO:0007669"/>
    <property type="project" value="UniProtKB-UniRule"/>
</dbReference>
<dbReference type="GO" id="GO:0050194">
    <property type="term" value="F:phosphonoacetaldehyde hydrolase activity"/>
    <property type="evidence" value="ECO:0007669"/>
    <property type="project" value="UniProtKB-UniRule"/>
</dbReference>
<keyword evidence="2" id="KW-0460">Magnesium</keyword>
<keyword evidence="4" id="KW-1185">Reference proteome</keyword>
<comment type="function">
    <text evidence="2">Involved in phosphonate degradation.</text>
</comment>
<dbReference type="GO" id="GO:0008967">
    <property type="term" value="F:phosphoglycolate phosphatase activity"/>
    <property type="evidence" value="ECO:0007669"/>
    <property type="project" value="TreeGrafter"/>
</dbReference>
<keyword evidence="2" id="KW-0479">Metal-binding</keyword>
<dbReference type="InterPro" id="IPR023214">
    <property type="entry name" value="HAD_sf"/>
</dbReference>
<gene>
    <name evidence="2" type="primary">phnX</name>
    <name evidence="3" type="ORF">HTY61_02565</name>
</gene>
<dbReference type="Gene3D" id="1.10.150.240">
    <property type="entry name" value="Putative phosphatase, domain 2"/>
    <property type="match status" value="1"/>
</dbReference>
<feature type="binding site" evidence="2">
    <location>
        <position position="11"/>
    </location>
    <ligand>
        <name>Mg(2+)</name>
        <dbReference type="ChEBI" id="CHEBI:18420"/>
    </ligand>
</feature>
<dbReference type="Gene3D" id="3.40.50.1000">
    <property type="entry name" value="HAD superfamily/HAD-like"/>
    <property type="match status" value="1"/>
</dbReference>
<organism evidence="3 4">
    <name type="scientific">Oricola thermophila</name>
    <dbReference type="NCBI Taxonomy" id="2742145"/>
    <lineage>
        <taxon>Bacteria</taxon>
        <taxon>Pseudomonadati</taxon>
        <taxon>Pseudomonadota</taxon>
        <taxon>Alphaproteobacteria</taxon>
        <taxon>Hyphomicrobiales</taxon>
        <taxon>Ahrensiaceae</taxon>
        <taxon>Oricola</taxon>
    </lineage>
</organism>
<comment type="similarity">
    <text evidence="2">Belongs to the HAD-like hydrolase superfamily. PhnX family.</text>
</comment>